<evidence type="ECO:0000313" key="1">
    <source>
        <dbReference type="EMBL" id="KAK0488037.1"/>
    </source>
</evidence>
<organism evidence="1 2">
    <name type="scientific">Armillaria luteobubalina</name>
    <dbReference type="NCBI Taxonomy" id="153913"/>
    <lineage>
        <taxon>Eukaryota</taxon>
        <taxon>Fungi</taxon>
        <taxon>Dikarya</taxon>
        <taxon>Basidiomycota</taxon>
        <taxon>Agaricomycotina</taxon>
        <taxon>Agaricomycetes</taxon>
        <taxon>Agaricomycetidae</taxon>
        <taxon>Agaricales</taxon>
        <taxon>Marasmiineae</taxon>
        <taxon>Physalacriaceae</taxon>
        <taxon>Armillaria</taxon>
    </lineage>
</organism>
<dbReference type="EMBL" id="JAUEPU010000042">
    <property type="protein sequence ID" value="KAK0488037.1"/>
    <property type="molecule type" value="Genomic_DNA"/>
</dbReference>
<comment type="caution">
    <text evidence="1">The sequence shown here is derived from an EMBL/GenBank/DDBJ whole genome shotgun (WGS) entry which is preliminary data.</text>
</comment>
<dbReference type="SUPFAM" id="SSF48371">
    <property type="entry name" value="ARM repeat"/>
    <property type="match status" value="1"/>
</dbReference>
<name>A0AA39UG62_9AGAR</name>
<evidence type="ECO:0000313" key="2">
    <source>
        <dbReference type="Proteomes" id="UP001175228"/>
    </source>
</evidence>
<gene>
    <name evidence="1" type="ORF">EDD18DRAFT_649374</name>
</gene>
<proteinExistence type="predicted"/>
<dbReference type="Gene3D" id="1.25.10.10">
    <property type="entry name" value="Leucine-rich Repeat Variant"/>
    <property type="match status" value="1"/>
</dbReference>
<protein>
    <submittedName>
        <fullName evidence="1">Uncharacterized protein</fullName>
    </submittedName>
</protein>
<keyword evidence="2" id="KW-1185">Reference proteome</keyword>
<dbReference type="Proteomes" id="UP001175228">
    <property type="component" value="Unassembled WGS sequence"/>
</dbReference>
<dbReference type="InterPro" id="IPR016024">
    <property type="entry name" value="ARM-type_fold"/>
</dbReference>
<accession>A0AA39UG62</accession>
<sequence>MTELEREVPLCLFQLAKHWHHCEIFEDLDVILRLKSMLRGESEGARRASIQCLSQLILIPEDDDKHEAGWSGVPDEPWEKHLLAARRILSEQPDIWIETLYDLLTSKDRGNKTQGASCLSRLIKIDSVRDDFWKNNKLPRFIDQLLLLLKTPHTQVYAALVLRSMPKCLVKDPIPAHQNAMLRHLMLIITGLKKSKSKRAGVICLSEYFVNDGAIRKLILQENELFVDLITNLFGECHCHYNDKGAVVNAFAFIVT</sequence>
<dbReference type="AlphaFoldDB" id="A0AA39UG62"/>
<dbReference type="InterPro" id="IPR011989">
    <property type="entry name" value="ARM-like"/>
</dbReference>
<reference evidence="1" key="1">
    <citation type="submission" date="2023-06" db="EMBL/GenBank/DDBJ databases">
        <authorList>
            <consortium name="Lawrence Berkeley National Laboratory"/>
            <person name="Ahrendt S."/>
            <person name="Sahu N."/>
            <person name="Indic B."/>
            <person name="Wong-Bajracharya J."/>
            <person name="Merenyi Z."/>
            <person name="Ke H.-M."/>
            <person name="Monk M."/>
            <person name="Kocsube S."/>
            <person name="Drula E."/>
            <person name="Lipzen A."/>
            <person name="Balint B."/>
            <person name="Henrissat B."/>
            <person name="Andreopoulos B."/>
            <person name="Martin F.M."/>
            <person name="Harder C.B."/>
            <person name="Rigling D."/>
            <person name="Ford K.L."/>
            <person name="Foster G.D."/>
            <person name="Pangilinan J."/>
            <person name="Papanicolaou A."/>
            <person name="Barry K."/>
            <person name="LaButti K."/>
            <person name="Viragh M."/>
            <person name="Koriabine M."/>
            <person name="Yan M."/>
            <person name="Riley R."/>
            <person name="Champramary S."/>
            <person name="Plett K.L."/>
            <person name="Tsai I.J."/>
            <person name="Slot J."/>
            <person name="Sipos G."/>
            <person name="Plett J."/>
            <person name="Nagy L.G."/>
            <person name="Grigoriev I.V."/>
        </authorList>
    </citation>
    <scope>NUCLEOTIDE SEQUENCE</scope>
    <source>
        <strain evidence="1">HWK02</strain>
    </source>
</reference>